<gene>
    <name evidence="1" type="ORF">KLA_17309</name>
</gene>
<comment type="caution">
    <text evidence="1">The sequence shown here is derived from an EMBL/GenBank/DDBJ whole genome shotgun (WGS) entry which is preliminary data.</text>
</comment>
<dbReference type="RefSeq" id="WP_161633473.1">
    <property type="nucleotide sequence ID" value="NZ_ARZX01000065.1"/>
</dbReference>
<dbReference type="Proteomes" id="UP000019275">
    <property type="component" value="Unassembled WGS sequence"/>
</dbReference>
<accession>A0ABP3B412</accession>
<keyword evidence="2" id="KW-1185">Reference proteome</keyword>
<reference evidence="1 2" key="1">
    <citation type="journal article" date="2014" name="Genome Announc.">
        <title>Draft Genome Sequence of the Carrageenan-Degrading Bacterium Cellulophaga sp. Strain KL-A, Isolated from Decaying Marine Algae.</title>
        <authorList>
            <person name="Shan D."/>
            <person name="Ying J."/>
            <person name="Li X."/>
            <person name="Gao Z."/>
            <person name="Wei G."/>
            <person name="Shao Z."/>
        </authorList>
    </citation>
    <scope>NUCLEOTIDE SEQUENCE [LARGE SCALE GENOMIC DNA]</scope>
    <source>
        <strain evidence="1 2">KL-A</strain>
    </source>
</reference>
<organism evidence="1 2">
    <name type="scientific">Cellulophaga geojensis KL-A</name>
    <dbReference type="NCBI Taxonomy" id="1328323"/>
    <lineage>
        <taxon>Bacteria</taxon>
        <taxon>Pseudomonadati</taxon>
        <taxon>Bacteroidota</taxon>
        <taxon>Flavobacteriia</taxon>
        <taxon>Flavobacteriales</taxon>
        <taxon>Flavobacteriaceae</taxon>
        <taxon>Cellulophaga</taxon>
    </lineage>
</organism>
<evidence type="ECO:0000313" key="2">
    <source>
        <dbReference type="Proteomes" id="UP000019275"/>
    </source>
</evidence>
<dbReference type="EMBL" id="ARZX01000065">
    <property type="protein sequence ID" value="EWH09368.1"/>
    <property type="molecule type" value="Genomic_DNA"/>
</dbReference>
<name>A0ABP3B412_9FLAO</name>
<proteinExistence type="predicted"/>
<protein>
    <submittedName>
        <fullName evidence="1">Uncharacterized protein</fullName>
    </submittedName>
</protein>
<evidence type="ECO:0000313" key="1">
    <source>
        <dbReference type="EMBL" id="EWH09368.1"/>
    </source>
</evidence>
<sequence>MITNNTFSLFNGTSKMLALAGATKQQLGDNFYDFFKDKISSSELVDFETILKKYRMR</sequence>